<evidence type="ECO:0000313" key="1">
    <source>
        <dbReference type="EMBL" id="PON59942.1"/>
    </source>
</evidence>
<evidence type="ECO:0000313" key="2">
    <source>
        <dbReference type="Proteomes" id="UP000237105"/>
    </source>
</evidence>
<reference evidence="2" key="1">
    <citation type="submission" date="2016-06" db="EMBL/GenBank/DDBJ databases">
        <title>Parallel loss of symbiosis genes in relatives of nitrogen-fixing non-legume Parasponia.</title>
        <authorList>
            <person name="Van Velzen R."/>
            <person name="Holmer R."/>
            <person name="Bu F."/>
            <person name="Rutten L."/>
            <person name="Van Zeijl A."/>
            <person name="Liu W."/>
            <person name="Santuari L."/>
            <person name="Cao Q."/>
            <person name="Sharma T."/>
            <person name="Shen D."/>
            <person name="Roswanjaya Y."/>
            <person name="Wardhani T."/>
            <person name="Kalhor M.S."/>
            <person name="Jansen J."/>
            <person name="Van den Hoogen J."/>
            <person name="Gungor B."/>
            <person name="Hartog M."/>
            <person name="Hontelez J."/>
            <person name="Verver J."/>
            <person name="Yang W.-C."/>
            <person name="Schijlen E."/>
            <person name="Repin R."/>
            <person name="Schilthuizen M."/>
            <person name="Schranz E."/>
            <person name="Heidstra R."/>
            <person name="Miyata K."/>
            <person name="Fedorova E."/>
            <person name="Kohlen W."/>
            <person name="Bisseling T."/>
            <person name="Smit S."/>
            <person name="Geurts R."/>
        </authorList>
    </citation>
    <scope>NUCLEOTIDE SEQUENCE [LARGE SCALE GENOMIC DNA]</scope>
    <source>
        <strain evidence="2">cv. WU1-14</strain>
    </source>
</reference>
<protein>
    <submittedName>
        <fullName evidence="1">Uncharacterized protein</fullName>
    </submittedName>
</protein>
<dbReference type="Proteomes" id="UP000237105">
    <property type="component" value="Unassembled WGS sequence"/>
</dbReference>
<accession>A0A2P5CFW6</accession>
<dbReference type="AlphaFoldDB" id="A0A2P5CFW6"/>
<proteinExistence type="predicted"/>
<gene>
    <name evidence="1" type="ORF">PanWU01x14_156610</name>
</gene>
<dbReference type="EMBL" id="JXTB01000135">
    <property type="protein sequence ID" value="PON59942.1"/>
    <property type="molecule type" value="Genomic_DNA"/>
</dbReference>
<comment type="caution">
    <text evidence="1">The sequence shown here is derived from an EMBL/GenBank/DDBJ whole genome shotgun (WGS) entry which is preliminary data.</text>
</comment>
<organism evidence="1 2">
    <name type="scientific">Parasponia andersonii</name>
    <name type="common">Sponia andersonii</name>
    <dbReference type="NCBI Taxonomy" id="3476"/>
    <lineage>
        <taxon>Eukaryota</taxon>
        <taxon>Viridiplantae</taxon>
        <taxon>Streptophyta</taxon>
        <taxon>Embryophyta</taxon>
        <taxon>Tracheophyta</taxon>
        <taxon>Spermatophyta</taxon>
        <taxon>Magnoliopsida</taxon>
        <taxon>eudicotyledons</taxon>
        <taxon>Gunneridae</taxon>
        <taxon>Pentapetalae</taxon>
        <taxon>rosids</taxon>
        <taxon>fabids</taxon>
        <taxon>Rosales</taxon>
        <taxon>Cannabaceae</taxon>
        <taxon>Parasponia</taxon>
    </lineage>
</organism>
<sequence length="140" mass="15511">MNTINSLHSLPFSQFAGIPDRTIVGQDHNLPLETGPLGQRCDLPRVTRPIVTHMKNLSSPVLGATHGWCFRQRTKRGLRVLNTRVETADSLGQLKTVVSDLGFAENVVAESVSPSKIFLLTTRNLSLHDCEKALSDHIWD</sequence>
<name>A0A2P5CFW6_PARAD</name>
<keyword evidence="2" id="KW-1185">Reference proteome</keyword>